<accession>A0A1D1Y3M0</accession>
<name>A0A1D1Y3M0_9ARAE</name>
<feature type="compositionally biased region" description="Polar residues" evidence="1">
    <location>
        <begin position="1"/>
        <end position="12"/>
    </location>
</feature>
<gene>
    <name evidence="2" type="primary">WRKY4_5</name>
    <name evidence="2" type="ORF">g.245</name>
</gene>
<proteinExistence type="predicted"/>
<protein>
    <submittedName>
        <fullName evidence="2">Putative WRKY transcription factor 4</fullName>
    </submittedName>
</protein>
<evidence type="ECO:0000313" key="2">
    <source>
        <dbReference type="EMBL" id="JAT49240.1"/>
    </source>
</evidence>
<feature type="non-terminal residue" evidence="2">
    <location>
        <position position="1"/>
    </location>
</feature>
<organism evidence="2">
    <name type="scientific">Anthurium amnicola</name>
    <dbReference type="NCBI Taxonomy" id="1678845"/>
    <lineage>
        <taxon>Eukaryota</taxon>
        <taxon>Viridiplantae</taxon>
        <taxon>Streptophyta</taxon>
        <taxon>Embryophyta</taxon>
        <taxon>Tracheophyta</taxon>
        <taxon>Spermatophyta</taxon>
        <taxon>Magnoliopsida</taxon>
        <taxon>Liliopsida</taxon>
        <taxon>Araceae</taxon>
        <taxon>Pothoideae</taxon>
        <taxon>Potheae</taxon>
        <taxon>Anthurium</taxon>
    </lineage>
</organism>
<dbReference type="EMBL" id="GDJX01018696">
    <property type="protein sequence ID" value="JAT49240.1"/>
    <property type="molecule type" value="Transcribed_RNA"/>
</dbReference>
<feature type="compositionally biased region" description="Low complexity" evidence="1">
    <location>
        <begin position="94"/>
        <end position="123"/>
    </location>
</feature>
<feature type="region of interest" description="Disordered" evidence="1">
    <location>
        <begin position="1"/>
        <end position="127"/>
    </location>
</feature>
<reference evidence="2" key="1">
    <citation type="submission" date="2015-07" db="EMBL/GenBank/DDBJ databases">
        <title>Transcriptome Assembly of Anthurium amnicola.</title>
        <authorList>
            <person name="Suzuki J."/>
        </authorList>
    </citation>
    <scope>NUCLEOTIDE SEQUENCE</scope>
</reference>
<evidence type="ECO:0000256" key="1">
    <source>
        <dbReference type="SAM" id="MobiDB-lite"/>
    </source>
</evidence>
<dbReference type="AlphaFoldDB" id="A0A1D1Y3M0"/>
<sequence>LLPESPLSQCDSSPPHPTPFPLSSLAPSPELETPKHGCLPGVEILFPALNPWPSSPPLPQGLPMAEEPPSEAPQQLQKPEEEGGKSPPRPPSSPSRMTKSSSADPAAAAASPSSTAPSSSVPAKGGAGKASALETLAIPVQLTPSSGFLSDGSPAGVGCRSFSQLLAGAMASPVGNSRAAPILAVPVDAVRLPVVAVPCIIAPAALLDSSGFTGQFAMTHQAVLATVTAQAQMQLQSAFTPPAMISSPLPIQQRPPSVSEDNTLSPVVEPSPFLDQKVQTAQIVLKTTSGDGFNWRKYGQKQV</sequence>
<feature type="non-terminal residue" evidence="2">
    <location>
        <position position="303"/>
    </location>
</feature>